<evidence type="ECO:0000256" key="1">
    <source>
        <dbReference type="SAM" id="MobiDB-lite"/>
    </source>
</evidence>
<name>A0ABN0WBK3_9ACTN</name>
<organism evidence="2 3">
    <name type="scientific">Actinoallomurus spadix</name>
    <dbReference type="NCBI Taxonomy" id="79912"/>
    <lineage>
        <taxon>Bacteria</taxon>
        <taxon>Bacillati</taxon>
        <taxon>Actinomycetota</taxon>
        <taxon>Actinomycetes</taxon>
        <taxon>Streptosporangiales</taxon>
        <taxon>Thermomonosporaceae</taxon>
        <taxon>Actinoallomurus</taxon>
    </lineage>
</organism>
<dbReference type="Proteomes" id="UP001501822">
    <property type="component" value="Unassembled WGS sequence"/>
</dbReference>
<evidence type="ECO:0000313" key="2">
    <source>
        <dbReference type="EMBL" id="GAA0331577.1"/>
    </source>
</evidence>
<feature type="region of interest" description="Disordered" evidence="1">
    <location>
        <begin position="43"/>
        <end position="72"/>
    </location>
</feature>
<protein>
    <submittedName>
        <fullName evidence="2">Uncharacterized protein</fullName>
    </submittedName>
</protein>
<evidence type="ECO:0000313" key="3">
    <source>
        <dbReference type="Proteomes" id="UP001501822"/>
    </source>
</evidence>
<comment type="caution">
    <text evidence="2">The sequence shown here is derived from an EMBL/GenBank/DDBJ whole genome shotgun (WGS) entry which is preliminary data.</text>
</comment>
<keyword evidence="3" id="KW-1185">Reference proteome</keyword>
<dbReference type="EMBL" id="BAAABM010000016">
    <property type="protein sequence ID" value="GAA0331577.1"/>
    <property type="molecule type" value="Genomic_DNA"/>
</dbReference>
<feature type="compositionally biased region" description="Basic and acidic residues" evidence="1">
    <location>
        <begin position="49"/>
        <end position="63"/>
    </location>
</feature>
<accession>A0ABN0WBK3</accession>
<sequence>MTVGRVAYGLSEPCMVRSGMTERFTGKSFGGAAACRGLTVGWNGVSDNNTKDTARRPRGERPRGRSGSGTLA</sequence>
<proteinExistence type="predicted"/>
<gene>
    <name evidence="2" type="ORF">GCM10010151_21790</name>
</gene>
<reference evidence="2 3" key="1">
    <citation type="journal article" date="2019" name="Int. J. Syst. Evol. Microbiol.">
        <title>The Global Catalogue of Microorganisms (GCM) 10K type strain sequencing project: providing services to taxonomists for standard genome sequencing and annotation.</title>
        <authorList>
            <consortium name="The Broad Institute Genomics Platform"/>
            <consortium name="The Broad Institute Genome Sequencing Center for Infectious Disease"/>
            <person name="Wu L."/>
            <person name="Ma J."/>
        </authorList>
    </citation>
    <scope>NUCLEOTIDE SEQUENCE [LARGE SCALE GENOMIC DNA]</scope>
    <source>
        <strain evidence="2 3">JCM 3146</strain>
    </source>
</reference>